<gene>
    <name evidence="1" type="ORF">UFOVP1636_251</name>
</gene>
<accession>A0A6J5T1F7</accession>
<protein>
    <submittedName>
        <fullName evidence="1">Uncharacterized protein</fullName>
    </submittedName>
</protein>
<sequence>MSKLSYMGRPWAVFDASNRDHRRWFANFQHSGTWGTCPVRFVIADDHGDLVTMIQRRLIDFYVTKEFAKEISKSRERYKIA</sequence>
<evidence type="ECO:0000313" key="1">
    <source>
        <dbReference type="EMBL" id="CAB4221329.1"/>
    </source>
</evidence>
<proteinExistence type="predicted"/>
<reference evidence="1" key="1">
    <citation type="submission" date="2020-05" db="EMBL/GenBank/DDBJ databases">
        <authorList>
            <person name="Chiriac C."/>
            <person name="Salcher M."/>
            <person name="Ghai R."/>
            <person name="Kavagutti S V."/>
        </authorList>
    </citation>
    <scope>NUCLEOTIDE SEQUENCE</scope>
</reference>
<dbReference type="EMBL" id="LR797503">
    <property type="protein sequence ID" value="CAB4221329.1"/>
    <property type="molecule type" value="Genomic_DNA"/>
</dbReference>
<organism evidence="1">
    <name type="scientific">uncultured Caudovirales phage</name>
    <dbReference type="NCBI Taxonomy" id="2100421"/>
    <lineage>
        <taxon>Viruses</taxon>
        <taxon>Duplodnaviria</taxon>
        <taxon>Heunggongvirae</taxon>
        <taxon>Uroviricota</taxon>
        <taxon>Caudoviricetes</taxon>
        <taxon>Peduoviridae</taxon>
        <taxon>Maltschvirus</taxon>
        <taxon>Maltschvirus maltsch</taxon>
    </lineage>
</organism>
<name>A0A6J5T1F7_9CAUD</name>